<dbReference type="Pfam" id="PF03595">
    <property type="entry name" value="SLAC1"/>
    <property type="match status" value="1"/>
</dbReference>
<protein>
    <recommendedName>
        <fullName evidence="8">C4-dicarboxylate transporter/malic acid transport protein</fullName>
    </recommendedName>
</protein>
<dbReference type="PANTHER" id="PTHR37955:SF1">
    <property type="entry name" value="DEP DOMAIN-CONTAINING PROTEIN"/>
    <property type="match status" value="1"/>
</dbReference>
<keyword evidence="4 5" id="KW-0472">Membrane</keyword>
<evidence type="ECO:0000256" key="5">
    <source>
        <dbReference type="SAM" id="Phobius"/>
    </source>
</evidence>
<comment type="subcellular location">
    <subcellularLocation>
        <location evidence="1">Membrane</location>
        <topology evidence="1">Multi-pass membrane protein</topology>
    </subcellularLocation>
</comment>
<dbReference type="Gene3D" id="1.50.10.150">
    <property type="entry name" value="Voltage-dependent anion channel"/>
    <property type="match status" value="1"/>
</dbReference>
<proteinExistence type="predicted"/>
<organism evidence="6 7">
    <name type="scientific">Paenibacillus artemisiicola</name>
    <dbReference type="NCBI Taxonomy" id="1172618"/>
    <lineage>
        <taxon>Bacteria</taxon>
        <taxon>Bacillati</taxon>
        <taxon>Bacillota</taxon>
        <taxon>Bacilli</taxon>
        <taxon>Bacillales</taxon>
        <taxon>Paenibacillaceae</taxon>
        <taxon>Paenibacillus</taxon>
    </lineage>
</organism>
<evidence type="ECO:0000256" key="2">
    <source>
        <dbReference type="ARBA" id="ARBA00022692"/>
    </source>
</evidence>
<feature type="transmembrane region" description="Helical" evidence="5">
    <location>
        <begin position="20"/>
        <end position="38"/>
    </location>
</feature>
<sequence>MGSSRTSSIGKTNESALRFLSVNTYGSVMGIAGLSLAWRSSHHLFGTSSVISAWIGLMAIVIFAFLSICYMIKWINFPQVVHAELSHPIAGNFFGAITVGILLISSIILPYSQLLGQTVWIVGTILTILLCYVLVSRLFRVKQDQLHAVPAMLIPVVAILNVPVTGVTMPFGWAHEWNLFCFAIGSIAALIFLTMIVSRLIQQEPMSAVMNPSLLILIAPFEERSIYEGA</sequence>
<evidence type="ECO:0008006" key="8">
    <source>
        <dbReference type="Google" id="ProtNLM"/>
    </source>
</evidence>
<dbReference type="InterPro" id="IPR052951">
    <property type="entry name" value="Tellurite_res_ion_channel"/>
</dbReference>
<keyword evidence="3 5" id="KW-1133">Transmembrane helix</keyword>
<gene>
    <name evidence="6" type="ORF">I8J29_09575</name>
</gene>
<feature type="transmembrane region" description="Helical" evidence="5">
    <location>
        <begin position="118"/>
        <end position="139"/>
    </location>
</feature>
<feature type="transmembrane region" description="Helical" evidence="5">
    <location>
        <begin position="177"/>
        <end position="197"/>
    </location>
</feature>
<dbReference type="InterPro" id="IPR038665">
    <property type="entry name" value="Voltage-dep_anion_channel_sf"/>
</dbReference>
<evidence type="ECO:0000256" key="3">
    <source>
        <dbReference type="ARBA" id="ARBA00022989"/>
    </source>
</evidence>
<dbReference type="Proteomes" id="UP000670947">
    <property type="component" value="Unassembled WGS sequence"/>
</dbReference>
<feature type="transmembrane region" description="Helical" evidence="5">
    <location>
        <begin position="50"/>
        <end position="72"/>
    </location>
</feature>
<dbReference type="PANTHER" id="PTHR37955">
    <property type="entry name" value="TELLURITE RESISTANCE PROTEIN TEHA"/>
    <property type="match status" value="1"/>
</dbReference>
<accession>A0ABS3W809</accession>
<keyword evidence="2 5" id="KW-0812">Transmembrane</keyword>
<keyword evidence="7" id="KW-1185">Reference proteome</keyword>
<reference evidence="6 7" key="1">
    <citation type="submission" date="2021-03" db="EMBL/GenBank/DDBJ databases">
        <title>Paenibacillus artemisicola MWE-103 whole genome sequence.</title>
        <authorList>
            <person name="Ham Y.J."/>
        </authorList>
    </citation>
    <scope>NUCLEOTIDE SEQUENCE [LARGE SCALE GENOMIC DNA]</scope>
    <source>
        <strain evidence="6 7">MWE-103</strain>
    </source>
</reference>
<feature type="transmembrane region" description="Helical" evidence="5">
    <location>
        <begin position="151"/>
        <end position="171"/>
    </location>
</feature>
<feature type="transmembrane region" description="Helical" evidence="5">
    <location>
        <begin position="93"/>
        <end position="112"/>
    </location>
</feature>
<dbReference type="InterPro" id="IPR004695">
    <property type="entry name" value="SLAC1/Mae1/Ssu1/TehA"/>
</dbReference>
<evidence type="ECO:0000313" key="6">
    <source>
        <dbReference type="EMBL" id="MBO7744444.1"/>
    </source>
</evidence>
<name>A0ABS3W809_9BACL</name>
<evidence type="ECO:0000256" key="4">
    <source>
        <dbReference type="ARBA" id="ARBA00023136"/>
    </source>
</evidence>
<evidence type="ECO:0000256" key="1">
    <source>
        <dbReference type="ARBA" id="ARBA00004141"/>
    </source>
</evidence>
<dbReference type="RefSeq" id="WP_208847387.1">
    <property type="nucleotide sequence ID" value="NZ_JAGGDJ010000004.1"/>
</dbReference>
<comment type="caution">
    <text evidence="6">The sequence shown here is derived from an EMBL/GenBank/DDBJ whole genome shotgun (WGS) entry which is preliminary data.</text>
</comment>
<evidence type="ECO:0000313" key="7">
    <source>
        <dbReference type="Proteomes" id="UP000670947"/>
    </source>
</evidence>
<dbReference type="EMBL" id="JAGGDJ010000004">
    <property type="protein sequence ID" value="MBO7744444.1"/>
    <property type="molecule type" value="Genomic_DNA"/>
</dbReference>